<name>A0A369XM91_9PROT</name>
<dbReference type="InterPro" id="IPR002123">
    <property type="entry name" value="Plipid/glycerol_acylTrfase"/>
</dbReference>
<dbReference type="PANTHER" id="PTHR10434:SF9">
    <property type="entry name" value="PHOSPHOLIPID_GLYCEROL ACYLTRANSFERASE DOMAIN-CONTAINING PROTEIN"/>
    <property type="match status" value="1"/>
</dbReference>
<evidence type="ECO:0000256" key="1">
    <source>
        <dbReference type="ARBA" id="ARBA00005189"/>
    </source>
</evidence>
<organism evidence="5 6">
    <name type="scientific">Candidatus Accumulibacter meliphilus</name>
    <dbReference type="NCBI Taxonomy" id="2211374"/>
    <lineage>
        <taxon>Bacteria</taxon>
        <taxon>Pseudomonadati</taxon>
        <taxon>Pseudomonadota</taxon>
        <taxon>Betaproteobacteria</taxon>
        <taxon>Candidatus Accumulibacter</taxon>
    </lineage>
</organism>
<dbReference type="Proteomes" id="UP000253831">
    <property type="component" value="Unassembled WGS sequence"/>
</dbReference>
<comment type="caution">
    <text evidence="5">The sequence shown here is derived from an EMBL/GenBank/DDBJ whole genome shotgun (WGS) entry which is preliminary data.</text>
</comment>
<proteinExistence type="predicted"/>
<evidence type="ECO:0000313" key="6">
    <source>
        <dbReference type="Proteomes" id="UP000253831"/>
    </source>
</evidence>
<comment type="pathway">
    <text evidence="1">Lipid metabolism.</text>
</comment>
<feature type="domain" description="Phospholipid/glycerol acyltransferase" evidence="4">
    <location>
        <begin position="42"/>
        <end position="155"/>
    </location>
</feature>
<accession>A0A369XM91</accession>
<sequence length="196" mass="21605">MHRTIFSTPIVNTLLRAFSVSFLKITGWKIEGRLPAAASKSVLIAAPHTSNWDLPYTLMVAFALRLNIYWMGKAEIFRPPFRGLMRWLGGIPVVRETANNLVAASAAAITAADGPVQLIVPPEGTRSKRREWKTGFYHIAVTAQVPIVLAYMDYEKKISGLGEIFVPTGDVDADIAAIRAFYAPFKGKNASQYHAD</sequence>
<dbReference type="GO" id="GO:0006654">
    <property type="term" value="P:phosphatidic acid biosynthetic process"/>
    <property type="evidence" value="ECO:0007669"/>
    <property type="project" value="TreeGrafter"/>
</dbReference>
<evidence type="ECO:0000259" key="4">
    <source>
        <dbReference type="SMART" id="SM00563"/>
    </source>
</evidence>
<evidence type="ECO:0000313" key="5">
    <source>
        <dbReference type="EMBL" id="RDE50480.1"/>
    </source>
</evidence>
<dbReference type="PANTHER" id="PTHR10434">
    <property type="entry name" value="1-ACYL-SN-GLYCEROL-3-PHOSPHATE ACYLTRANSFERASE"/>
    <property type="match status" value="1"/>
</dbReference>
<protein>
    <submittedName>
        <fullName evidence="5">Glycerol acyltransferase</fullName>
    </submittedName>
</protein>
<dbReference type="EMBL" id="QPGA01000019">
    <property type="protein sequence ID" value="RDE50480.1"/>
    <property type="molecule type" value="Genomic_DNA"/>
</dbReference>
<evidence type="ECO:0000256" key="3">
    <source>
        <dbReference type="ARBA" id="ARBA00023315"/>
    </source>
</evidence>
<keyword evidence="3 5" id="KW-0012">Acyltransferase</keyword>
<reference evidence="5 6" key="1">
    <citation type="submission" date="2018-05" db="EMBL/GenBank/DDBJ databases">
        <title>Integrated omic analyses show evidence that a Ca. Accumulibacter phosphatis strain performs denitrification under micro-aerobic conditions.</title>
        <authorList>
            <person name="Camejo P.Y."/>
            <person name="Katherine M.D."/>
            <person name="Daniel N.R."/>
        </authorList>
    </citation>
    <scope>NUCLEOTIDE SEQUENCE [LARGE SCALE GENOMIC DNA]</scope>
    <source>
        <strain evidence="5">UW-LDO-IC</strain>
    </source>
</reference>
<dbReference type="GO" id="GO:0003841">
    <property type="term" value="F:1-acylglycerol-3-phosphate O-acyltransferase activity"/>
    <property type="evidence" value="ECO:0007669"/>
    <property type="project" value="TreeGrafter"/>
</dbReference>
<dbReference type="SUPFAM" id="SSF69593">
    <property type="entry name" value="Glycerol-3-phosphate (1)-acyltransferase"/>
    <property type="match status" value="1"/>
</dbReference>
<evidence type="ECO:0000256" key="2">
    <source>
        <dbReference type="ARBA" id="ARBA00022679"/>
    </source>
</evidence>
<keyword evidence="2 5" id="KW-0808">Transferase</keyword>
<dbReference type="AlphaFoldDB" id="A0A369XM91"/>
<dbReference type="Pfam" id="PF01553">
    <property type="entry name" value="Acyltransferase"/>
    <property type="match status" value="1"/>
</dbReference>
<dbReference type="SMART" id="SM00563">
    <property type="entry name" value="PlsC"/>
    <property type="match status" value="1"/>
</dbReference>
<gene>
    <name evidence="5" type="ORF">DVS81_11125</name>
</gene>